<dbReference type="InterPro" id="IPR039163">
    <property type="entry name" value="EMC7"/>
</dbReference>
<dbReference type="InterPro" id="IPR019008">
    <property type="entry name" value="Beta_sandwich_EMC7"/>
</dbReference>
<dbReference type="AlphaFoldDB" id="A0A915CEF6"/>
<dbReference type="InterPro" id="IPR013784">
    <property type="entry name" value="Carb-bd-like_fold"/>
</dbReference>
<keyword evidence="8" id="KW-1185">Reference proteome</keyword>
<dbReference type="SUPFAM" id="SSF49452">
    <property type="entry name" value="Starch-binding domain-like"/>
    <property type="match status" value="1"/>
</dbReference>
<dbReference type="Gene3D" id="2.60.40.1120">
    <property type="entry name" value="Carboxypeptidase-like, regulatory domain"/>
    <property type="match status" value="1"/>
</dbReference>
<feature type="domain" description="ER membrane protein complex subunit 7 beta-sandwich" evidence="7">
    <location>
        <begin position="83"/>
        <end position="150"/>
    </location>
</feature>
<reference evidence="9" key="1">
    <citation type="submission" date="2022-11" db="UniProtKB">
        <authorList>
            <consortium name="WormBaseParasite"/>
        </authorList>
    </citation>
    <scope>IDENTIFICATION</scope>
</reference>
<keyword evidence="4" id="KW-0732">Signal</keyword>
<dbReference type="Pfam" id="PF09430">
    <property type="entry name" value="EMC7_beta-sandw"/>
    <property type="match status" value="1"/>
</dbReference>
<proteinExistence type="inferred from homology"/>
<evidence type="ECO:0000259" key="7">
    <source>
        <dbReference type="Pfam" id="PF09430"/>
    </source>
</evidence>
<keyword evidence="3" id="KW-0812">Transmembrane</keyword>
<keyword evidence="6" id="KW-0472">Membrane</keyword>
<dbReference type="GO" id="GO:0072546">
    <property type="term" value="C:EMC complex"/>
    <property type="evidence" value="ECO:0007669"/>
    <property type="project" value="TreeGrafter"/>
</dbReference>
<evidence type="ECO:0000256" key="3">
    <source>
        <dbReference type="ARBA" id="ARBA00022692"/>
    </source>
</evidence>
<keyword evidence="5" id="KW-1133">Transmembrane helix</keyword>
<evidence type="ECO:0000256" key="1">
    <source>
        <dbReference type="ARBA" id="ARBA00004167"/>
    </source>
</evidence>
<dbReference type="PANTHER" id="PTHR13605:SF4">
    <property type="entry name" value="ER MEMBRANE PROTEIN COMPLEX SUBUNIT 7"/>
    <property type="match status" value="1"/>
</dbReference>
<comment type="subcellular location">
    <subcellularLocation>
        <location evidence="1">Membrane</location>
        <topology evidence="1">Single-pass membrane protein</topology>
    </subcellularLocation>
</comment>
<organism evidence="8 9">
    <name type="scientific">Parascaris univalens</name>
    <name type="common">Nematode worm</name>
    <dbReference type="NCBI Taxonomy" id="6257"/>
    <lineage>
        <taxon>Eukaryota</taxon>
        <taxon>Metazoa</taxon>
        <taxon>Ecdysozoa</taxon>
        <taxon>Nematoda</taxon>
        <taxon>Chromadorea</taxon>
        <taxon>Rhabditida</taxon>
        <taxon>Spirurina</taxon>
        <taxon>Ascaridomorpha</taxon>
        <taxon>Ascaridoidea</taxon>
        <taxon>Ascarididae</taxon>
        <taxon>Parascaris</taxon>
    </lineage>
</organism>
<evidence type="ECO:0000256" key="4">
    <source>
        <dbReference type="ARBA" id="ARBA00022729"/>
    </source>
</evidence>
<dbReference type="GO" id="GO:0030246">
    <property type="term" value="F:carbohydrate binding"/>
    <property type="evidence" value="ECO:0007669"/>
    <property type="project" value="InterPro"/>
</dbReference>
<evidence type="ECO:0000313" key="8">
    <source>
        <dbReference type="Proteomes" id="UP000887569"/>
    </source>
</evidence>
<comment type="similarity">
    <text evidence="2">Belongs to the EMC7 family.</text>
</comment>
<sequence length="150" mass="17091">YSYDHRGHLMRYLVMRSRPVIYDMHSVMHFSFQMDTIWCVASILSLLYLSESTTIAMDDNGTSPTYLIEGQAILPPTINAKPDWHTAARVLVNYGQHIAFVKRDGSFVVSGIPPGSYIVEVSHVNFVFEPVRVDITSKGKFRARRLNLLQ</sequence>
<accession>A0A915CEF6</accession>
<protein>
    <submittedName>
        <fullName evidence="9">ER membrane protein complex subunit 7 beta-sandwich domain-containing protein</fullName>
    </submittedName>
</protein>
<name>A0A915CEF6_PARUN</name>
<dbReference type="WBParaSite" id="PgR134_g017_t01">
    <property type="protein sequence ID" value="PgR134_g017_t01"/>
    <property type="gene ID" value="PgR134_g017"/>
</dbReference>
<evidence type="ECO:0000256" key="6">
    <source>
        <dbReference type="ARBA" id="ARBA00023136"/>
    </source>
</evidence>
<evidence type="ECO:0000313" key="9">
    <source>
        <dbReference type="WBParaSite" id="PgR134_g017_t01"/>
    </source>
</evidence>
<evidence type="ECO:0000256" key="5">
    <source>
        <dbReference type="ARBA" id="ARBA00022989"/>
    </source>
</evidence>
<dbReference type="Proteomes" id="UP000887569">
    <property type="component" value="Unplaced"/>
</dbReference>
<evidence type="ECO:0000256" key="2">
    <source>
        <dbReference type="ARBA" id="ARBA00008880"/>
    </source>
</evidence>
<dbReference type="PANTHER" id="PTHR13605">
    <property type="entry name" value="ER MEMBRANE PROTEIN COMPLEX SUBUNIT 7"/>
    <property type="match status" value="1"/>
</dbReference>